<reference evidence="1" key="1">
    <citation type="submission" date="2022-06" db="EMBL/GenBank/DDBJ databases">
        <title>Genome sequence of Phormidium yuhuli AB48 isolated from an industrial photobioreactor environment.</title>
        <authorList>
            <person name="Qiu Y."/>
            <person name="Noonan A.J.C."/>
            <person name="Dofher K."/>
            <person name="Koch M."/>
            <person name="Kieft B."/>
            <person name="Lin X."/>
            <person name="Ziels R.M."/>
            <person name="Hallam S.J."/>
        </authorList>
    </citation>
    <scope>NUCLEOTIDE SEQUENCE</scope>
    <source>
        <strain evidence="1">AB48</strain>
    </source>
</reference>
<dbReference type="SUPFAM" id="SSF53474">
    <property type="entry name" value="alpha/beta-Hydrolases"/>
    <property type="match status" value="1"/>
</dbReference>
<keyword evidence="2" id="KW-1185">Reference proteome</keyword>
<proteinExistence type="predicted"/>
<evidence type="ECO:0000313" key="1">
    <source>
        <dbReference type="EMBL" id="USR91601.1"/>
    </source>
</evidence>
<accession>A0ABY5ATD7</accession>
<sequence length="172" mass="19139">MTLYLCPGVHPPSLSERLCQVLGLTQVLILPTSTHPPYSPLHVFDFARQQGLDELCFLAFSAGVVGAMGAAWMWQQQGGRVKAIIALDGWGVPHLGEVPLHRLSHDLRTDQQSGWLGVGGDRFYADPPVAHLELWAYPERARGLWLAESGLRQYTDAATFMRAMLRRYGELD</sequence>
<dbReference type="InterPro" id="IPR029058">
    <property type="entry name" value="AB_hydrolase_fold"/>
</dbReference>
<dbReference type="EMBL" id="CP098611">
    <property type="protein sequence ID" value="USR91601.1"/>
    <property type="molecule type" value="Genomic_DNA"/>
</dbReference>
<evidence type="ECO:0008006" key="3">
    <source>
        <dbReference type="Google" id="ProtNLM"/>
    </source>
</evidence>
<name>A0ABY5ATD7_9CYAN</name>
<dbReference type="Proteomes" id="UP001056708">
    <property type="component" value="Chromosome"/>
</dbReference>
<protein>
    <recommendedName>
        <fullName evidence="3">Alpha/beta hydrolase</fullName>
    </recommendedName>
</protein>
<evidence type="ECO:0000313" key="2">
    <source>
        <dbReference type="Proteomes" id="UP001056708"/>
    </source>
</evidence>
<organism evidence="1 2">
    <name type="scientific">Phormidium yuhuli AB48</name>
    <dbReference type="NCBI Taxonomy" id="2940671"/>
    <lineage>
        <taxon>Bacteria</taxon>
        <taxon>Bacillati</taxon>
        <taxon>Cyanobacteriota</taxon>
        <taxon>Cyanophyceae</taxon>
        <taxon>Oscillatoriophycideae</taxon>
        <taxon>Oscillatoriales</taxon>
        <taxon>Oscillatoriaceae</taxon>
        <taxon>Phormidium</taxon>
        <taxon>Phormidium yuhuli</taxon>
    </lineage>
</organism>
<dbReference type="RefSeq" id="WP_252663617.1">
    <property type="nucleotide sequence ID" value="NZ_CP098611.1"/>
</dbReference>
<gene>
    <name evidence="1" type="ORF">NEA10_02415</name>
</gene>